<dbReference type="OrthoDB" id="1134798at2"/>
<dbReference type="InterPro" id="IPR055087">
    <property type="entry name" value="GldL-like_N"/>
</dbReference>
<keyword evidence="1" id="KW-0812">Transmembrane</keyword>
<comment type="caution">
    <text evidence="3">The sequence shown here is derived from an EMBL/GenBank/DDBJ whole genome shotgun (WGS) entry which is preliminary data.</text>
</comment>
<evidence type="ECO:0000313" key="3">
    <source>
        <dbReference type="EMBL" id="TMM58788.1"/>
    </source>
</evidence>
<evidence type="ECO:0000259" key="2">
    <source>
        <dbReference type="Pfam" id="PF22827"/>
    </source>
</evidence>
<keyword evidence="4" id="KW-1185">Reference proteome</keyword>
<dbReference type="Proteomes" id="UP000310314">
    <property type="component" value="Unassembled WGS sequence"/>
</dbReference>
<name>A0A5S3PV44_9FLAO</name>
<accession>A0A5S3PV44</accession>
<dbReference type="EMBL" id="VATY01000001">
    <property type="protein sequence ID" value="TMM58788.1"/>
    <property type="molecule type" value="Genomic_DNA"/>
</dbReference>
<feature type="domain" description="Gliding motility protein GldL-like N-terminal" evidence="2">
    <location>
        <begin position="12"/>
        <end position="50"/>
    </location>
</feature>
<sequence>MKKLAFVSGAVFSSLTILGNLFKILKWELGPLTSGLFFLIGLVGLALIFIPSFAVYKYNSSS</sequence>
<gene>
    <name evidence="3" type="ORF">FEE95_04990</name>
</gene>
<proteinExistence type="predicted"/>
<reference evidence="3 4" key="1">
    <citation type="submission" date="2019-05" db="EMBL/GenBank/DDBJ databases">
        <authorList>
            <person name="Zhang J.-Y."/>
            <person name="Feg X."/>
            <person name="Du Z.-J."/>
        </authorList>
    </citation>
    <scope>NUCLEOTIDE SEQUENCE [LARGE SCALE GENOMIC DNA]</scope>
    <source>
        <strain evidence="3 4">RZ26</strain>
    </source>
</reference>
<dbReference type="AlphaFoldDB" id="A0A5S3PV44"/>
<dbReference type="Pfam" id="PF22827">
    <property type="entry name" value="GldL_N"/>
    <property type="match status" value="1"/>
</dbReference>
<keyword evidence="1" id="KW-0472">Membrane</keyword>
<feature type="transmembrane region" description="Helical" evidence="1">
    <location>
        <begin position="35"/>
        <end position="56"/>
    </location>
</feature>
<protein>
    <recommendedName>
        <fullName evidence="2">Gliding motility protein GldL-like N-terminal domain-containing protein</fullName>
    </recommendedName>
</protein>
<evidence type="ECO:0000256" key="1">
    <source>
        <dbReference type="SAM" id="Phobius"/>
    </source>
</evidence>
<keyword evidence="1" id="KW-1133">Transmembrane helix</keyword>
<evidence type="ECO:0000313" key="4">
    <source>
        <dbReference type="Proteomes" id="UP000310314"/>
    </source>
</evidence>
<dbReference type="RefSeq" id="WP_138656721.1">
    <property type="nucleotide sequence ID" value="NZ_VATY01000001.1"/>
</dbReference>
<organism evidence="3 4">
    <name type="scientific">Maribacter algarum</name>
    <name type="common">ex Zhang et al. 2020</name>
    <dbReference type="NCBI Taxonomy" id="2578118"/>
    <lineage>
        <taxon>Bacteria</taxon>
        <taxon>Pseudomonadati</taxon>
        <taxon>Bacteroidota</taxon>
        <taxon>Flavobacteriia</taxon>
        <taxon>Flavobacteriales</taxon>
        <taxon>Flavobacteriaceae</taxon>
        <taxon>Maribacter</taxon>
    </lineage>
</organism>